<name>A0ABZ2EH75_9BACT</name>
<proteinExistence type="predicted"/>
<reference evidence="3" key="1">
    <citation type="submission" date="2024-01" db="EMBL/GenBank/DDBJ databases">
        <title>Mycovorax composti gen. nov. sp. nov., a member of the family Chitinophagaceae isolated from button mushroom compost.</title>
        <authorList>
            <person name="Thai M."/>
            <person name="Bell T.L."/>
            <person name="Kertesz M.A."/>
        </authorList>
    </citation>
    <scope>NUCLEOTIDE SEQUENCE [LARGE SCALE GENOMIC DNA]</scope>
    <source>
        <strain evidence="3">C216</strain>
    </source>
</reference>
<evidence type="ECO:0000256" key="1">
    <source>
        <dbReference type="SAM" id="Phobius"/>
    </source>
</evidence>
<accession>A0ABZ2EH75</accession>
<dbReference type="Proteomes" id="UP001321305">
    <property type="component" value="Chromosome"/>
</dbReference>
<keyword evidence="3" id="KW-1185">Reference proteome</keyword>
<gene>
    <name evidence="2" type="ORF">PIECOFPK_00564</name>
</gene>
<protein>
    <submittedName>
        <fullName evidence="2">Uncharacterized protein</fullName>
    </submittedName>
</protein>
<keyword evidence="1" id="KW-0812">Transmembrane</keyword>
<evidence type="ECO:0000313" key="3">
    <source>
        <dbReference type="Proteomes" id="UP001321305"/>
    </source>
</evidence>
<organism evidence="2 3">
    <name type="scientific">Mycovorax composti</name>
    <dbReference type="NCBI Taxonomy" id="2962693"/>
    <lineage>
        <taxon>Bacteria</taxon>
        <taxon>Pseudomonadati</taxon>
        <taxon>Bacteroidota</taxon>
        <taxon>Chitinophagia</taxon>
        <taxon>Chitinophagales</taxon>
        <taxon>Chitinophagaceae</taxon>
        <taxon>Mycovorax</taxon>
    </lineage>
</organism>
<keyword evidence="1" id="KW-0472">Membrane</keyword>
<dbReference type="EMBL" id="CP144143">
    <property type="protein sequence ID" value="WWC82854.1"/>
    <property type="molecule type" value="Genomic_DNA"/>
</dbReference>
<feature type="transmembrane region" description="Helical" evidence="1">
    <location>
        <begin position="21"/>
        <end position="43"/>
    </location>
</feature>
<sequence>MMEKEKQLRSSDIFKTDRQLFLLKVFLLGIFTCFLGLIIYGLMMVF</sequence>
<evidence type="ECO:0000313" key="2">
    <source>
        <dbReference type="EMBL" id="WWC82854.1"/>
    </source>
</evidence>
<keyword evidence="1" id="KW-1133">Transmembrane helix</keyword>